<dbReference type="PANTHER" id="PTHR11048:SF28">
    <property type="entry name" value="4-HYDROXYBENZOATE POLYPRENYLTRANSFERASE, MITOCHONDRIAL"/>
    <property type="match status" value="1"/>
</dbReference>
<sequence>MRNALPAQRRFTDIRNTGWVTRLPPRIRNYALLARLDRPIGIWLLFLPGLWSILLAGATPERSAILIALFAIGAIVMRTAGCTVNDLWDRKLDRLVARTASRPLASGAISVPQAIVFLALLLIAGLVILLLLDRTAQILGVASLALVALYPAAKRVTFWPQMMLGFTFGWGAPMGYAAAHGSLAWPVLPLYAGTILWILGYDTIYAHQDREDDAMAGIKSTALKFGARTRTFLTICYGGAIALLAIAFILAGLNELALMMLILPAMLLGWQIVRLDINNPARCLALFKLNRDVGLLIALAILLGQ</sequence>
<dbReference type="EMBL" id="JAWXYB010000018">
    <property type="protein sequence ID" value="MDX5930794.1"/>
    <property type="molecule type" value="Genomic_DNA"/>
</dbReference>
<comment type="function">
    <text evidence="11">Catalyzes the prenylation of para-hydroxybenzoate (PHB) with an all-trans polyprenyl group. Mediates the second step in the final reaction sequence of ubiquinone-8 (UQ-8) biosynthesis, which is the condensation of the polyisoprenoid side chain with PHB, generating the first membrane-bound Q intermediate 3-octaprenyl-4-hydroxybenzoate.</text>
</comment>
<dbReference type="GO" id="GO:0005886">
    <property type="term" value="C:plasma membrane"/>
    <property type="evidence" value="ECO:0007669"/>
    <property type="project" value="UniProtKB-SubCell"/>
</dbReference>
<keyword evidence="8 11" id="KW-0812">Transmembrane</keyword>
<dbReference type="RefSeq" id="WP_319613723.1">
    <property type="nucleotide sequence ID" value="NZ_JAWXYB010000018.1"/>
</dbReference>
<dbReference type="PANTHER" id="PTHR11048">
    <property type="entry name" value="PRENYLTRANSFERASES"/>
    <property type="match status" value="1"/>
</dbReference>
<keyword evidence="11" id="KW-0460">Magnesium</keyword>
<dbReference type="NCBIfam" id="TIGR01474">
    <property type="entry name" value="ubiA_proteo"/>
    <property type="match status" value="1"/>
</dbReference>
<accession>A0AAW9DNQ1</accession>
<protein>
    <recommendedName>
        <fullName evidence="11 12">4-hydroxybenzoate octaprenyltransferase</fullName>
        <ecNumber evidence="11 12">2.5.1.39</ecNumber>
    </recommendedName>
    <alternativeName>
        <fullName evidence="11">4-HB polyprenyltransferase</fullName>
    </alternativeName>
</protein>
<dbReference type="PROSITE" id="PS00943">
    <property type="entry name" value="UBIA"/>
    <property type="match status" value="1"/>
</dbReference>
<gene>
    <name evidence="11 13" type="primary">ubiA</name>
    <name evidence="13" type="ORF">SIL87_08475</name>
</gene>
<comment type="subcellular location">
    <subcellularLocation>
        <location evidence="11">Cell inner membrane</location>
        <topology evidence="11">Multi-pass membrane protein</topology>
    </subcellularLocation>
    <subcellularLocation>
        <location evidence="2">Membrane</location>
        <topology evidence="2">Multi-pass membrane protein</topology>
    </subcellularLocation>
</comment>
<comment type="catalytic activity">
    <reaction evidence="11">
        <text>all-trans-octaprenyl diphosphate + 4-hydroxybenzoate = 4-hydroxy-3-(all-trans-octaprenyl)benzoate + diphosphate</text>
        <dbReference type="Rhea" id="RHEA:27782"/>
        <dbReference type="ChEBI" id="CHEBI:1617"/>
        <dbReference type="ChEBI" id="CHEBI:17879"/>
        <dbReference type="ChEBI" id="CHEBI:33019"/>
        <dbReference type="ChEBI" id="CHEBI:57711"/>
        <dbReference type="EC" id="2.5.1.39"/>
    </reaction>
</comment>
<evidence type="ECO:0000256" key="7">
    <source>
        <dbReference type="ARBA" id="ARBA00022688"/>
    </source>
</evidence>
<comment type="pathway">
    <text evidence="11">Cofactor biosynthesis; ubiquinone biosynthesis.</text>
</comment>
<dbReference type="InterPro" id="IPR006370">
    <property type="entry name" value="HB_polyprenyltransferase-like"/>
</dbReference>
<dbReference type="HAMAP" id="MF_01635">
    <property type="entry name" value="UbiA"/>
    <property type="match status" value="1"/>
</dbReference>
<comment type="caution">
    <text evidence="13">The sequence shown here is derived from an EMBL/GenBank/DDBJ whole genome shotgun (WGS) entry which is preliminary data.</text>
</comment>
<evidence type="ECO:0000256" key="12">
    <source>
        <dbReference type="NCBIfam" id="TIGR01474"/>
    </source>
</evidence>
<evidence type="ECO:0000256" key="4">
    <source>
        <dbReference type="ARBA" id="ARBA00022475"/>
    </source>
</evidence>
<dbReference type="Gene3D" id="1.10.357.140">
    <property type="entry name" value="UbiA prenyltransferase"/>
    <property type="match status" value="1"/>
</dbReference>
<dbReference type="AlphaFoldDB" id="A0AAW9DNQ1"/>
<feature type="transmembrane region" description="Helical" evidence="11">
    <location>
        <begin position="232"/>
        <end position="250"/>
    </location>
</feature>
<dbReference type="FunFam" id="1.20.120.1780:FF:000001">
    <property type="entry name" value="4-hydroxybenzoate octaprenyltransferase"/>
    <property type="match status" value="1"/>
</dbReference>
<dbReference type="FunFam" id="1.10.357.140:FF:000008">
    <property type="entry name" value="4-hydroxybenzoate octaprenyltransferase"/>
    <property type="match status" value="1"/>
</dbReference>
<dbReference type="InterPro" id="IPR030470">
    <property type="entry name" value="UbiA_prenylTrfase_CS"/>
</dbReference>
<dbReference type="InterPro" id="IPR000537">
    <property type="entry name" value="UbiA_prenyltransferase"/>
</dbReference>
<keyword evidence="4 11" id="KW-1003">Cell membrane</keyword>
<proteinExistence type="inferred from homology"/>
<feature type="transmembrane region" description="Helical" evidence="11">
    <location>
        <begin position="256"/>
        <end position="273"/>
    </location>
</feature>
<organism evidence="13 14">
    <name type="scientific">Acidiphilium acidophilum</name>
    <name type="common">Thiobacillus acidophilus</name>
    <dbReference type="NCBI Taxonomy" id="76588"/>
    <lineage>
        <taxon>Bacteria</taxon>
        <taxon>Pseudomonadati</taxon>
        <taxon>Pseudomonadota</taxon>
        <taxon>Alphaproteobacteria</taxon>
        <taxon>Acetobacterales</taxon>
        <taxon>Acidocellaceae</taxon>
        <taxon>Acidiphilium</taxon>
    </lineage>
</organism>
<name>A0AAW9DNQ1_ACIAO</name>
<keyword evidence="10 11" id="KW-0472">Membrane</keyword>
<evidence type="ECO:0000256" key="2">
    <source>
        <dbReference type="ARBA" id="ARBA00004141"/>
    </source>
</evidence>
<dbReference type="Pfam" id="PF01040">
    <property type="entry name" value="UbiA"/>
    <property type="match status" value="1"/>
</dbReference>
<feature type="transmembrane region" description="Helical" evidence="11">
    <location>
        <begin position="64"/>
        <end position="88"/>
    </location>
</feature>
<evidence type="ECO:0000256" key="1">
    <source>
        <dbReference type="ARBA" id="ARBA00001946"/>
    </source>
</evidence>
<dbReference type="CDD" id="cd13959">
    <property type="entry name" value="PT_UbiA_COQ2"/>
    <property type="match status" value="1"/>
</dbReference>
<evidence type="ECO:0000256" key="8">
    <source>
        <dbReference type="ARBA" id="ARBA00022692"/>
    </source>
</evidence>
<dbReference type="InterPro" id="IPR039653">
    <property type="entry name" value="Prenyltransferase"/>
</dbReference>
<keyword evidence="5 11" id="KW-0997">Cell inner membrane</keyword>
<feature type="transmembrane region" description="Helical" evidence="11">
    <location>
        <begin position="136"/>
        <end position="153"/>
    </location>
</feature>
<feature type="transmembrane region" description="Helical" evidence="11">
    <location>
        <begin position="109"/>
        <end position="130"/>
    </location>
</feature>
<evidence type="ECO:0000256" key="10">
    <source>
        <dbReference type="ARBA" id="ARBA00023136"/>
    </source>
</evidence>
<keyword evidence="7 11" id="KW-0831">Ubiquinone biosynthesis</keyword>
<comment type="cofactor">
    <cofactor evidence="1 11">
        <name>Mg(2+)</name>
        <dbReference type="ChEBI" id="CHEBI:18420"/>
    </cofactor>
</comment>
<evidence type="ECO:0000256" key="3">
    <source>
        <dbReference type="ARBA" id="ARBA00005985"/>
    </source>
</evidence>
<dbReference type="GO" id="GO:0006744">
    <property type="term" value="P:ubiquinone biosynthetic process"/>
    <property type="evidence" value="ECO:0007669"/>
    <property type="project" value="UniProtKB-UniRule"/>
</dbReference>
<reference evidence="13 14" key="1">
    <citation type="submission" date="2023-11" db="EMBL/GenBank/DDBJ databases">
        <title>MicrobeMod: A computational toolkit for identifying prokaryotic methylation and restriction-modification with nanopore sequencing.</title>
        <authorList>
            <person name="Crits-Christoph A."/>
            <person name="Kang S.C."/>
            <person name="Lee H."/>
            <person name="Ostrov N."/>
        </authorList>
    </citation>
    <scope>NUCLEOTIDE SEQUENCE [LARGE SCALE GENOMIC DNA]</scope>
    <source>
        <strain evidence="13 14">DSMZ 700</strain>
    </source>
</reference>
<comment type="similarity">
    <text evidence="3 11">Belongs to the UbiA prenyltransferase family.</text>
</comment>
<evidence type="ECO:0000256" key="11">
    <source>
        <dbReference type="HAMAP-Rule" id="MF_01635"/>
    </source>
</evidence>
<dbReference type="EC" id="2.5.1.39" evidence="11 12"/>
<evidence type="ECO:0000313" key="13">
    <source>
        <dbReference type="EMBL" id="MDX5930794.1"/>
    </source>
</evidence>
<feature type="transmembrane region" description="Helical" evidence="11">
    <location>
        <begin position="40"/>
        <end position="58"/>
    </location>
</feature>
<keyword evidence="14" id="KW-1185">Reference proteome</keyword>
<evidence type="ECO:0000256" key="5">
    <source>
        <dbReference type="ARBA" id="ARBA00022519"/>
    </source>
</evidence>
<dbReference type="GO" id="GO:0008412">
    <property type="term" value="F:4-hydroxybenzoate polyprenyltransferase activity"/>
    <property type="evidence" value="ECO:0007669"/>
    <property type="project" value="UniProtKB-UniRule"/>
</dbReference>
<keyword evidence="9 11" id="KW-1133">Transmembrane helix</keyword>
<evidence type="ECO:0000313" key="14">
    <source>
        <dbReference type="Proteomes" id="UP001279553"/>
    </source>
</evidence>
<keyword evidence="6 11" id="KW-0808">Transferase</keyword>
<evidence type="ECO:0000256" key="6">
    <source>
        <dbReference type="ARBA" id="ARBA00022679"/>
    </source>
</evidence>
<dbReference type="InterPro" id="IPR044878">
    <property type="entry name" value="UbiA_sf"/>
</dbReference>
<evidence type="ECO:0000256" key="9">
    <source>
        <dbReference type="ARBA" id="ARBA00022989"/>
    </source>
</evidence>
<dbReference type="Gene3D" id="1.20.120.1780">
    <property type="entry name" value="UbiA prenyltransferase"/>
    <property type="match status" value="1"/>
</dbReference>
<dbReference type="Proteomes" id="UP001279553">
    <property type="component" value="Unassembled WGS sequence"/>
</dbReference>